<evidence type="ECO:0000256" key="2">
    <source>
        <dbReference type="SAM" id="MobiDB-lite"/>
    </source>
</evidence>
<protein>
    <submittedName>
        <fullName evidence="3">Uncharacterized protein</fullName>
    </submittedName>
</protein>
<feature type="compositionally biased region" description="Low complexity" evidence="2">
    <location>
        <begin position="452"/>
        <end position="483"/>
    </location>
</feature>
<evidence type="ECO:0000256" key="1">
    <source>
        <dbReference type="SAM" id="Coils"/>
    </source>
</evidence>
<dbReference type="Proteomes" id="UP001642501">
    <property type="component" value="Unassembled WGS sequence"/>
</dbReference>
<feature type="compositionally biased region" description="Low complexity" evidence="2">
    <location>
        <begin position="555"/>
        <end position="568"/>
    </location>
</feature>
<keyword evidence="1" id="KW-0175">Coiled coil</keyword>
<organism evidence="3 4">
    <name type="scientific">Sporothrix epigloea</name>
    <dbReference type="NCBI Taxonomy" id="1892477"/>
    <lineage>
        <taxon>Eukaryota</taxon>
        <taxon>Fungi</taxon>
        <taxon>Dikarya</taxon>
        <taxon>Ascomycota</taxon>
        <taxon>Pezizomycotina</taxon>
        <taxon>Sordariomycetes</taxon>
        <taxon>Sordariomycetidae</taxon>
        <taxon>Ophiostomatales</taxon>
        <taxon>Ophiostomataceae</taxon>
        <taxon>Sporothrix</taxon>
    </lineage>
</organism>
<feature type="compositionally biased region" description="Polar residues" evidence="2">
    <location>
        <begin position="612"/>
        <end position="622"/>
    </location>
</feature>
<feature type="compositionally biased region" description="Polar residues" evidence="2">
    <location>
        <begin position="524"/>
        <end position="537"/>
    </location>
</feature>
<gene>
    <name evidence="3" type="ORF">SEPCBS57363_006191</name>
</gene>
<proteinExistence type="predicted"/>
<evidence type="ECO:0000313" key="4">
    <source>
        <dbReference type="Proteomes" id="UP001642501"/>
    </source>
</evidence>
<feature type="region of interest" description="Disordered" evidence="2">
    <location>
        <begin position="1"/>
        <end position="240"/>
    </location>
</feature>
<sequence length="622" mass="69623">MADLLVGGGGLDGNGGSVNLLHPQLSAPAPTTSPRGNIRGPRMIMQERQEREARKAERERIEREQMKKAQAEQDARILEEQKRQAAKRATERERAASATAAAISASQRTTHSHPNTFSSTPQAIDPALQRRQQRAEQAASGSSGQLAPPPAIKQQVSQNPPISQPLQQQQEHQQQQPQQGPQRIPPQSAQIPPQQPKIPQVSVSSALPPLESDNLDALAGQSRPPIGTEGANIRAGSQPRNSFPHAFERWEALSAHWEGLTSFWIRQLQQRSEEINQDPLNRQLARQVTDLSAAGANLFHAVVELQRLRASSERKFQRWFFEMRGDMERNTELQSMLEAAIQEERRGRAEAIREAVENERSNSKIQKQLAEMRKELAISKDEARRAWEELGRREQEERDRLLALQEGRPTMVGGVQVVPMMQSQPVRMRASSSAGHDRQPQQHQPAPPPQAQAPQQQPQHQQHHSTTQQQKTSPQQQQKPASAVEELPSQQYYQQPQQEQQAYSRAPDNSTEPSAAGDDYYQEAQGQYTEGASQNFDKTYEEEELQYGMPSSLTASGSSYPPSASHHYYTTPTPADYSGQGFAGPGWEAIPRHHHPTRLSDVIEEDDERSRTSASQISRAER</sequence>
<accession>A0ABP0E230</accession>
<feature type="compositionally biased region" description="Low complexity" evidence="2">
    <location>
        <begin position="490"/>
        <end position="503"/>
    </location>
</feature>
<reference evidence="3 4" key="1">
    <citation type="submission" date="2024-01" db="EMBL/GenBank/DDBJ databases">
        <authorList>
            <person name="Allen C."/>
            <person name="Tagirdzhanova G."/>
        </authorList>
    </citation>
    <scope>NUCLEOTIDE SEQUENCE [LARGE SCALE GENOMIC DNA]</scope>
    <source>
        <strain evidence="3 4">CBS 573.63</strain>
    </source>
</reference>
<comment type="caution">
    <text evidence="3">The sequence shown here is derived from an EMBL/GenBank/DDBJ whole genome shotgun (WGS) entry which is preliminary data.</text>
</comment>
<feature type="compositionally biased region" description="Low complexity" evidence="2">
    <location>
        <begin position="126"/>
        <end position="146"/>
    </location>
</feature>
<dbReference type="EMBL" id="CAWUOM010000169">
    <property type="protein sequence ID" value="CAK7274489.1"/>
    <property type="molecule type" value="Genomic_DNA"/>
</dbReference>
<keyword evidence="4" id="KW-1185">Reference proteome</keyword>
<feature type="compositionally biased region" description="Gly residues" evidence="2">
    <location>
        <begin position="1"/>
        <end position="16"/>
    </location>
</feature>
<feature type="compositionally biased region" description="Low complexity" evidence="2">
    <location>
        <begin position="158"/>
        <end position="200"/>
    </location>
</feature>
<feature type="compositionally biased region" description="Low complexity" evidence="2">
    <location>
        <begin position="96"/>
        <end position="109"/>
    </location>
</feature>
<name>A0ABP0E230_9PEZI</name>
<feature type="region of interest" description="Disordered" evidence="2">
    <location>
        <begin position="424"/>
        <end position="622"/>
    </location>
</feature>
<feature type="compositionally biased region" description="Basic and acidic residues" evidence="2">
    <location>
        <begin position="45"/>
        <end position="95"/>
    </location>
</feature>
<feature type="compositionally biased region" description="Polar residues" evidence="2">
    <location>
        <begin position="112"/>
        <end position="122"/>
    </location>
</feature>
<feature type="coiled-coil region" evidence="1">
    <location>
        <begin position="355"/>
        <end position="382"/>
    </location>
</feature>
<evidence type="ECO:0000313" key="3">
    <source>
        <dbReference type="EMBL" id="CAK7274489.1"/>
    </source>
</evidence>